<name>A0A381ZCJ1_9ZZZZ</name>
<evidence type="ECO:0000313" key="1">
    <source>
        <dbReference type="EMBL" id="SVA86996.1"/>
    </source>
</evidence>
<dbReference type="InterPro" id="IPR013783">
    <property type="entry name" value="Ig-like_fold"/>
</dbReference>
<accession>A0A381ZCJ1</accession>
<organism evidence="1">
    <name type="scientific">marine metagenome</name>
    <dbReference type="NCBI Taxonomy" id="408172"/>
    <lineage>
        <taxon>unclassified sequences</taxon>
        <taxon>metagenomes</taxon>
        <taxon>ecological metagenomes</taxon>
    </lineage>
</organism>
<protein>
    <recommendedName>
        <fullName evidence="2">Big-1 domain-containing protein</fullName>
    </recommendedName>
</protein>
<dbReference type="EMBL" id="UINC01020804">
    <property type="protein sequence ID" value="SVA86996.1"/>
    <property type="molecule type" value="Genomic_DNA"/>
</dbReference>
<reference evidence="1" key="1">
    <citation type="submission" date="2018-05" db="EMBL/GenBank/DDBJ databases">
        <authorList>
            <person name="Lanie J.A."/>
            <person name="Ng W.-L."/>
            <person name="Kazmierczak K.M."/>
            <person name="Andrzejewski T.M."/>
            <person name="Davidsen T.M."/>
            <person name="Wayne K.J."/>
            <person name="Tettelin H."/>
            <person name="Glass J.I."/>
            <person name="Rusch D."/>
            <person name="Podicherti R."/>
            <person name="Tsui H.-C.T."/>
            <person name="Winkler M.E."/>
        </authorList>
    </citation>
    <scope>NUCLEOTIDE SEQUENCE</scope>
</reference>
<feature type="non-terminal residue" evidence="1">
    <location>
        <position position="475"/>
    </location>
</feature>
<dbReference type="Gene3D" id="2.60.40.10">
    <property type="entry name" value="Immunoglobulins"/>
    <property type="match status" value="1"/>
</dbReference>
<dbReference type="AlphaFoldDB" id="A0A381ZCJ1"/>
<dbReference type="SUPFAM" id="SSF49373">
    <property type="entry name" value="Invasin/intimin cell-adhesion fragments"/>
    <property type="match status" value="1"/>
</dbReference>
<gene>
    <name evidence="1" type="ORF">METZ01_LOCUS139850</name>
</gene>
<dbReference type="InterPro" id="IPR008964">
    <property type="entry name" value="Invasin/intimin_cell_adhesion"/>
</dbReference>
<sequence length="475" mass="51048">MGIYGHGAILCFILIGSSCDDREASDVLEEEGMTLTILTAQPVANGAAVGEAVVDYADELLIAELRNADGEPVKSKVITFSSNYSDGDFDTDDPITNSDGIVVVTYSADGGSGAVDDPTTPLYENVEVTAYYSENLETSIRFDLYGSKDDVWPYSITMSDPDPEEIMLASDTPSSMTCRLLNKRGTPVRNVIVQFDAGEHGYIKIGDDVVDSDTTDTNGEIALTFLDNGEDANIGIASIRAVFNHPTIGDSVSDTSTVSIVSEVGLVQECTYVEIPSSVPDHIVVKDGGGIESTSIKARLYDDNDNLIAEPRQVRFVLNPVLEGCYLEESGITDTTVYTVNGIATVSVNSGTQPGTVRIEVSVDCDEDGEYEIEANDVPVIIASGPPYHIEPEYDPASTTSIGGGFYQTQCAAIVYDRWYNPVEDSTYVYWTIDPIPPDTLIDAFVEGISFTGNENLDGDNISGVAFSHIVYSTD</sequence>
<evidence type="ECO:0008006" key="2">
    <source>
        <dbReference type="Google" id="ProtNLM"/>
    </source>
</evidence>
<proteinExistence type="predicted"/>